<evidence type="ECO:0000313" key="1">
    <source>
        <dbReference type="EMBL" id="SFM17232.1"/>
    </source>
</evidence>
<keyword evidence="2" id="KW-1185">Reference proteome</keyword>
<proteinExistence type="predicted"/>
<dbReference type="Proteomes" id="UP000198565">
    <property type="component" value="Unassembled WGS sequence"/>
</dbReference>
<accession>A0A1I4NNW9</accession>
<dbReference type="EMBL" id="FOTR01000009">
    <property type="protein sequence ID" value="SFM17232.1"/>
    <property type="molecule type" value="Genomic_DNA"/>
</dbReference>
<protein>
    <submittedName>
        <fullName evidence="1">Uncharacterized protein</fullName>
    </submittedName>
</protein>
<organism evidence="1 2">
    <name type="scientific">Gracilibacillus orientalis</name>
    <dbReference type="NCBI Taxonomy" id="334253"/>
    <lineage>
        <taxon>Bacteria</taxon>
        <taxon>Bacillati</taxon>
        <taxon>Bacillota</taxon>
        <taxon>Bacilli</taxon>
        <taxon>Bacillales</taxon>
        <taxon>Bacillaceae</taxon>
        <taxon>Gracilibacillus</taxon>
    </lineage>
</organism>
<sequence length="39" mass="4310">MKSLRRQIALVAGGAGRGIAMELGASRSYCLYHWSHYAK</sequence>
<evidence type="ECO:0000313" key="2">
    <source>
        <dbReference type="Proteomes" id="UP000198565"/>
    </source>
</evidence>
<reference evidence="2" key="1">
    <citation type="submission" date="2016-10" db="EMBL/GenBank/DDBJ databases">
        <authorList>
            <person name="Varghese N."/>
            <person name="Submissions S."/>
        </authorList>
    </citation>
    <scope>NUCLEOTIDE SEQUENCE [LARGE SCALE GENOMIC DNA]</scope>
    <source>
        <strain evidence="2">CGMCC 1.4250</strain>
    </source>
</reference>
<gene>
    <name evidence="1" type="ORF">SAMN04487943_10960</name>
</gene>
<dbReference type="AlphaFoldDB" id="A0A1I4NNW9"/>
<name>A0A1I4NNW9_9BACI</name>